<name>A0A381U6J0_9ZZZZ</name>
<reference evidence="1" key="1">
    <citation type="submission" date="2018-05" db="EMBL/GenBank/DDBJ databases">
        <authorList>
            <person name="Lanie J.A."/>
            <person name="Ng W.-L."/>
            <person name="Kazmierczak K.M."/>
            <person name="Andrzejewski T.M."/>
            <person name="Davidsen T.M."/>
            <person name="Wayne K.J."/>
            <person name="Tettelin H."/>
            <person name="Glass J.I."/>
            <person name="Rusch D."/>
            <person name="Podicherti R."/>
            <person name="Tsui H.-C.T."/>
            <person name="Winkler M.E."/>
        </authorList>
    </citation>
    <scope>NUCLEOTIDE SEQUENCE</scope>
</reference>
<dbReference type="AlphaFoldDB" id="A0A381U6J0"/>
<organism evidence="1">
    <name type="scientific">marine metagenome</name>
    <dbReference type="NCBI Taxonomy" id="408172"/>
    <lineage>
        <taxon>unclassified sequences</taxon>
        <taxon>metagenomes</taxon>
        <taxon>ecological metagenomes</taxon>
    </lineage>
</organism>
<dbReference type="EMBL" id="UINC01005566">
    <property type="protein sequence ID" value="SVA22123.1"/>
    <property type="molecule type" value="Genomic_DNA"/>
</dbReference>
<evidence type="ECO:0008006" key="2">
    <source>
        <dbReference type="Google" id="ProtNLM"/>
    </source>
</evidence>
<proteinExistence type="predicted"/>
<protein>
    <recommendedName>
        <fullName evidence="2">NIPSNAP domain-containing protein</fullName>
    </recommendedName>
</protein>
<evidence type="ECO:0000313" key="1">
    <source>
        <dbReference type="EMBL" id="SVA22123.1"/>
    </source>
</evidence>
<accession>A0A381U6J0</accession>
<gene>
    <name evidence="1" type="ORF">METZ01_LOCUS74977</name>
</gene>
<sequence>MIEVRSSYVVTMAAAEGDLVDVWRQGRESVWPEAGWNGRIQQMLHGHAQQSLFVWSSEWNSLSDWEAAMARARALPAHVEWSRAIDSRRLYGPKVEAFTVLEPSGPLDATPERLEVRSAYTVRTERRELARALMRRAGELAGWSGQNQEVLVGGNTGSNFVWSSTWAGLGDWEQAMAAGDDELEGWFADWVALVDQGGTREIYRNQ</sequence>